<evidence type="ECO:0000256" key="4">
    <source>
        <dbReference type="ARBA" id="ARBA00022833"/>
    </source>
</evidence>
<dbReference type="OrthoDB" id="692274at2759"/>
<dbReference type="PANTHER" id="PTHR31604">
    <property type="entry name" value="PROTEIN LATERAL ROOT PRIMORDIUM 1"/>
    <property type="match status" value="1"/>
</dbReference>
<comment type="similarity">
    <text evidence="2">Belongs to the SHI protein family.</text>
</comment>
<evidence type="ECO:0000313" key="9">
    <source>
        <dbReference type="EMBL" id="KAA8546019.1"/>
    </source>
</evidence>
<dbReference type="NCBIfam" id="TIGR01624">
    <property type="entry name" value="LRP1_Cterm"/>
    <property type="match status" value="1"/>
</dbReference>
<sequence>MMMMMMRGGGSGSSSRCQDCGNRAKKDCVYVRCRTCCKSRGFQCETHVKTTWVPVSRRRPRHQQQFQGPTPKRYRDNPSSGMEEGNFPPEVNTTAVFQCIRVRSDDKVVDQYAYQTAVSIGGHVFKGILYDQGPESHYTAGESSCGGLMQQPNLITTAATTFTASPSSFSSPLNPFMPGCL</sequence>
<evidence type="ECO:0000256" key="6">
    <source>
        <dbReference type="ARBA" id="ARBA00023159"/>
    </source>
</evidence>
<evidence type="ECO:0000256" key="5">
    <source>
        <dbReference type="ARBA" id="ARBA00023125"/>
    </source>
</evidence>
<dbReference type="GO" id="GO:0005634">
    <property type="term" value="C:nucleus"/>
    <property type="evidence" value="ECO:0007669"/>
    <property type="project" value="UniProtKB-SubCell"/>
</dbReference>
<dbReference type="InterPro" id="IPR006510">
    <property type="entry name" value="Znf_LRP1"/>
</dbReference>
<gene>
    <name evidence="9" type="ORF">F0562_020530</name>
</gene>
<proteinExistence type="inferred from homology"/>
<evidence type="ECO:0000256" key="3">
    <source>
        <dbReference type="ARBA" id="ARBA00022723"/>
    </source>
</evidence>
<dbReference type="GO" id="GO:0046872">
    <property type="term" value="F:metal ion binding"/>
    <property type="evidence" value="ECO:0007669"/>
    <property type="project" value="UniProtKB-KW"/>
</dbReference>
<dbReference type="GO" id="GO:0003677">
    <property type="term" value="F:DNA binding"/>
    <property type="evidence" value="ECO:0007669"/>
    <property type="project" value="UniProtKB-KW"/>
</dbReference>
<keyword evidence="5" id="KW-0238">DNA-binding</keyword>
<dbReference type="GO" id="GO:0045893">
    <property type="term" value="P:positive regulation of DNA-templated transcription"/>
    <property type="evidence" value="ECO:0007669"/>
    <property type="project" value="TreeGrafter"/>
</dbReference>
<dbReference type="PANTHER" id="PTHR31604:SF54">
    <property type="entry name" value="PROTEIN SHI RELATED SEQUENCE 1"/>
    <property type="match status" value="1"/>
</dbReference>
<reference evidence="9 10" key="1">
    <citation type="submission" date="2019-09" db="EMBL/GenBank/DDBJ databases">
        <title>A chromosome-level genome assembly of the Chinese tupelo Nyssa sinensis.</title>
        <authorList>
            <person name="Yang X."/>
            <person name="Kang M."/>
            <person name="Yang Y."/>
            <person name="Xiong H."/>
            <person name="Wang M."/>
            <person name="Zhang Z."/>
            <person name="Wang Z."/>
            <person name="Wu H."/>
            <person name="Ma T."/>
            <person name="Liu J."/>
            <person name="Xi Z."/>
        </authorList>
    </citation>
    <scope>NUCLEOTIDE SEQUENCE [LARGE SCALE GENOMIC DNA]</scope>
    <source>
        <strain evidence="9">J267</strain>
        <tissue evidence="9">Leaf</tissue>
    </source>
</reference>
<dbReference type="GO" id="GO:0003700">
    <property type="term" value="F:DNA-binding transcription factor activity"/>
    <property type="evidence" value="ECO:0007669"/>
    <property type="project" value="InterPro"/>
</dbReference>
<organism evidence="9 10">
    <name type="scientific">Nyssa sinensis</name>
    <dbReference type="NCBI Taxonomy" id="561372"/>
    <lineage>
        <taxon>Eukaryota</taxon>
        <taxon>Viridiplantae</taxon>
        <taxon>Streptophyta</taxon>
        <taxon>Embryophyta</taxon>
        <taxon>Tracheophyta</taxon>
        <taxon>Spermatophyta</taxon>
        <taxon>Magnoliopsida</taxon>
        <taxon>eudicotyledons</taxon>
        <taxon>Gunneridae</taxon>
        <taxon>Pentapetalae</taxon>
        <taxon>asterids</taxon>
        <taxon>Cornales</taxon>
        <taxon>Nyssaceae</taxon>
        <taxon>Nyssa</taxon>
    </lineage>
</organism>
<keyword evidence="7" id="KW-0539">Nucleus</keyword>
<dbReference type="InterPro" id="IPR006511">
    <property type="entry name" value="SHI_C"/>
</dbReference>
<dbReference type="InterPro" id="IPR007818">
    <property type="entry name" value="SHI"/>
</dbReference>
<evidence type="ECO:0000256" key="2">
    <source>
        <dbReference type="ARBA" id="ARBA00006911"/>
    </source>
</evidence>
<dbReference type="Pfam" id="PF05142">
    <property type="entry name" value="DUF702"/>
    <property type="match status" value="1"/>
</dbReference>
<dbReference type="EMBL" id="CM018033">
    <property type="protein sequence ID" value="KAA8546019.1"/>
    <property type="molecule type" value="Genomic_DNA"/>
</dbReference>
<evidence type="ECO:0000313" key="10">
    <source>
        <dbReference type="Proteomes" id="UP000325577"/>
    </source>
</evidence>
<keyword evidence="6" id="KW-0010">Activator</keyword>
<feature type="region of interest" description="Disordered" evidence="8">
    <location>
        <begin position="58"/>
        <end position="87"/>
    </location>
</feature>
<evidence type="ECO:0000256" key="1">
    <source>
        <dbReference type="ARBA" id="ARBA00004123"/>
    </source>
</evidence>
<keyword evidence="3" id="KW-0479">Metal-binding</keyword>
<dbReference type="NCBIfam" id="TIGR01623">
    <property type="entry name" value="put_zinc_LRP1"/>
    <property type="match status" value="1"/>
</dbReference>
<name>A0A5J5BSX6_9ASTE</name>
<dbReference type="AlphaFoldDB" id="A0A5J5BSX6"/>
<protein>
    <submittedName>
        <fullName evidence="9">Uncharacterized protein</fullName>
    </submittedName>
</protein>
<evidence type="ECO:0000256" key="7">
    <source>
        <dbReference type="ARBA" id="ARBA00023242"/>
    </source>
</evidence>
<dbReference type="Proteomes" id="UP000325577">
    <property type="component" value="Linkage Group LG10"/>
</dbReference>
<accession>A0A5J5BSX6</accession>
<keyword evidence="10" id="KW-1185">Reference proteome</keyword>
<evidence type="ECO:0000256" key="8">
    <source>
        <dbReference type="SAM" id="MobiDB-lite"/>
    </source>
</evidence>
<keyword evidence="4" id="KW-0862">Zinc</keyword>
<comment type="subcellular location">
    <subcellularLocation>
        <location evidence="1">Nucleus</location>
    </subcellularLocation>
</comment>